<dbReference type="PANTHER" id="PTHR43283:SF7">
    <property type="entry name" value="BETA-LACTAMASE-RELATED DOMAIN-CONTAINING PROTEIN"/>
    <property type="match status" value="1"/>
</dbReference>
<dbReference type="InterPro" id="IPR050789">
    <property type="entry name" value="Diverse_Enzym_Activities"/>
</dbReference>
<evidence type="ECO:0000313" key="2">
    <source>
        <dbReference type="EMBL" id="GGB31766.1"/>
    </source>
</evidence>
<keyword evidence="2" id="KW-0378">Hydrolase</keyword>
<gene>
    <name evidence="2" type="ORF">GCM10011409_06450</name>
</gene>
<sequence length="239" mass="27574">MNEDLIKNFERKIKKDKIDSCLVHHRKSVVFEYFRNRKMKERQHKIYSVTKSILSILIGIAINKGYIEHVNTPIIHYFPEFKKDTADQKITIKHLLTMTSGLHWPGNNAMIPSKNWVEFILDQPVDYPPGQRMIYSCGSSHLLSAILQKATGLNTEAFAKKHLFIPLGITNYRWNFDAQGVAIAGFGLNMMTVDLLKIGVLYMDKGRWNSNQIVPSHWIEESTSAKFKVNDSSAYGYHW</sequence>
<proteinExistence type="predicted"/>
<dbReference type="InterPro" id="IPR001466">
    <property type="entry name" value="Beta-lactam-related"/>
</dbReference>
<reference evidence="2" key="2">
    <citation type="submission" date="2020-09" db="EMBL/GenBank/DDBJ databases">
        <authorList>
            <person name="Sun Q."/>
            <person name="Zhou Y."/>
        </authorList>
    </citation>
    <scope>NUCLEOTIDE SEQUENCE</scope>
    <source>
        <strain evidence="2">CGMCC 1.15454</strain>
    </source>
</reference>
<dbReference type="RefSeq" id="WP_235000395.1">
    <property type="nucleotide sequence ID" value="NZ_BMJD01000002.1"/>
</dbReference>
<evidence type="ECO:0000259" key="1">
    <source>
        <dbReference type="Pfam" id="PF00144"/>
    </source>
</evidence>
<feature type="domain" description="Beta-lactamase-related" evidence="1">
    <location>
        <begin position="21"/>
        <end position="239"/>
    </location>
</feature>
<dbReference type="SUPFAM" id="SSF56601">
    <property type="entry name" value="beta-lactamase/transpeptidase-like"/>
    <property type="match status" value="1"/>
</dbReference>
<dbReference type="GO" id="GO:0016787">
    <property type="term" value="F:hydrolase activity"/>
    <property type="evidence" value="ECO:0007669"/>
    <property type="project" value="UniProtKB-KW"/>
</dbReference>
<dbReference type="AlphaFoldDB" id="A0A9W5X413"/>
<dbReference type="PANTHER" id="PTHR43283">
    <property type="entry name" value="BETA-LACTAMASE-RELATED"/>
    <property type="match status" value="1"/>
</dbReference>
<dbReference type="InterPro" id="IPR012338">
    <property type="entry name" value="Beta-lactam/transpept-like"/>
</dbReference>
<reference evidence="2" key="1">
    <citation type="journal article" date="2014" name="Int. J. Syst. Evol. Microbiol.">
        <title>Complete genome sequence of Corynebacterium casei LMG S-19264T (=DSM 44701T), isolated from a smear-ripened cheese.</title>
        <authorList>
            <consortium name="US DOE Joint Genome Institute (JGI-PGF)"/>
            <person name="Walter F."/>
            <person name="Albersmeier A."/>
            <person name="Kalinowski J."/>
            <person name="Ruckert C."/>
        </authorList>
    </citation>
    <scope>NUCLEOTIDE SEQUENCE</scope>
    <source>
        <strain evidence="2">CGMCC 1.15454</strain>
    </source>
</reference>
<accession>A0A9W5X413</accession>
<organism evidence="2 3">
    <name type="scientific">Lentibacillus populi</name>
    <dbReference type="NCBI Taxonomy" id="1827502"/>
    <lineage>
        <taxon>Bacteria</taxon>
        <taxon>Bacillati</taxon>
        <taxon>Bacillota</taxon>
        <taxon>Bacilli</taxon>
        <taxon>Bacillales</taxon>
        <taxon>Bacillaceae</taxon>
        <taxon>Lentibacillus</taxon>
    </lineage>
</organism>
<protein>
    <submittedName>
        <fullName evidence="2">6-aminohexanoate-dimer hydrolase</fullName>
    </submittedName>
</protein>
<comment type="caution">
    <text evidence="2">The sequence shown here is derived from an EMBL/GenBank/DDBJ whole genome shotgun (WGS) entry which is preliminary data.</text>
</comment>
<dbReference type="Proteomes" id="UP000621492">
    <property type="component" value="Unassembled WGS sequence"/>
</dbReference>
<name>A0A9W5X413_9BACI</name>
<dbReference type="Gene3D" id="3.40.710.10">
    <property type="entry name" value="DD-peptidase/beta-lactamase superfamily"/>
    <property type="match status" value="1"/>
</dbReference>
<keyword evidence="3" id="KW-1185">Reference proteome</keyword>
<evidence type="ECO:0000313" key="3">
    <source>
        <dbReference type="Proteomes" id="UP000621492"/>
    </source>
</evidence>
<dbReference type="EMBL" id="BMJD01000002">
    <property type="protein sequence ID" value="GGB31766.1"/>
    <property type="molecule type" value="Genomic_DNA"/>
</dbReference>
<dbReference type="Pfam" id="PF00144">
    <property type="entry name" value="Beta-lactamase"/>
    <property type="match status" value="1"/>
</dbReference>